<dbReference type="InterPro" id="IPR050365">
    <property type="entry name" value="TIM50"/>
</dbReference>
<dbReference type="SFLD" id="SFLDS00003">
    <property type="entry name" value="Haloacid_Dehalogenase"/>
    <property type="match status" value="1"/>
</dbReference>
<organism evidence="8 9">
    <name type="scientific">Oedothorax gibbosus</name>
    <dbReference type="NCBI Taxonomy" id="931172"/>
    <lineage>
        <taxon>Eukaryota</taxon>
        <taxon>Metazoa</taxon>
        <taxon>Ecdysozoa</taxon>
        <taxon>Arthropoda</taxon>
        <taxon>Chelicerata</taxon>
        <taxon>Arachnida</taxon>
        <taxon>Araneae</taxon>
        <taxon>Araneomorphae</taxon>
        <taxon>Entelegynae</taxon>
        <taxon>Araneoidea</taxon>
        <taxon>Linyphiidae</taxon>
        <taxon>Erigoninae</taxon>
        <taxon>Oedothorax</taxon>
    </lineage>
</organism>
<comment type="catalytic activity">
    <reaction evidence="3">
        <text>O-phospho-L-seryl-[protein] + H2O = L-seryl-[protein] + phosphate</text>
        <dbReference type="Rhea" id="RHEA:20629"/>
        <dbReference type="Rhea" id="RHEA-COMP:9863"/>
        <dbReference type="Rhea" id="RHEA-COMP:11604"/>
        <dbReference type="ChEBI" id="CHEBI:15377"/>
        <dbReference type="ChEBI" id="CHEBI:29999"/>
        <dbReference type="ChEBI" id="CHEBI:43474"/>
        <dbReference type="ChEBI" id="CHEBI:83421"/>
        <dbReference type="EC" id="3.1.3.16"/>
    </reaction>
</comment>
<sequence>MDSTSIITQASREEEQLTSFPPDRALTSTKKPRHKGIINSLLCCFGAKSKRPNPPIHTEETSDTSRRKEFQGKHLLPQLKHQDGHKMCLVIDLDETLVHSSFKPISNADFMVPVEIDGVIHQVSVLKRPYVDEFLQKMGEMYECVLFTASLAKYADPVADLLDKWGVFRSRLFRESCVFYRGNYVKDLGRLGRDLHKVIIVDNSPASYIFHPDNAVPVNSWFDDMSDTELRDLIPFFEQLSKMDDVYSVLRNSNHAAGSHNMQPNGGLNFIAPPPSSLHHVNGLIHPS</sequence>
<feature type="compositionally biased region" description="Polar residues" evidence="6">
    <location>
        <begin position="1"/>
        <end position="10"/>
    </location>
</feature>
<evidence type="ECO:0000313" key="8">
    <source>
        <dbReference type="EMBL" id="KAG8201629.1"/>
    </source>
</evidence>
<feature type="compositionally biased region" description="Basic and acidic residues" evidence="6">
    <location>
        <begin position="57"/>
        <end position="68"/>
    </location>
</feature>
<dbReference type="Proteomes" id="UP000827092">
    <property type="component" value="Unassembled WGS sequence"/>
</dbReference>
<evidence type="ECO:0000256" key="1">
    <source>
        <dbReference type="ARBA" id="ARBA00013081"/>
    </source>
</evidence>
<feature type="region of interest" description="Disordered" evidence="6">
    <location>
        <begin position="1"/>
        <end position="31"/>
    </location>
</feature>
<name>A0AAV6VY24_9ARAC</name>
<dbReference type="FunFam" id="3.40.50.1000:FF:000013">
    <property type="entry name" value="Carboxy-terminal domain RNA polymerase II polypeptide A small"/>
    <property type="match status" value="1"/>
</dbReference>
<evidence type="ECO:0000256" key="5">
    <source>
        <dbReference type="PIRSR" id="PIRSR640078-3"/>
    </source>
</evidence>
<dbReference type="Gene3D" id="3.40.50.1000">
    <property type="entry name" value="HAD superfamily/HAD-like"/>
    <property type="match status" value="1"/>
</dbReference>
<feature type="active site" description="4-aspartylphosphate intermediate" evidence="4">
    <location>
        <position position="92"/>
    </location>
</feature>
<evidence type="ECO:0000256" key="4">
    <source>
        <dbReference type="PIRSR" id="PIRSR640078-1"/>
    </source>
</evidence>
<dbReference type="SUPFAM" id="SSF56784">
    <property type="entry name" value="HAD-like"/>
    <property type="match status" value="1"/>
</dbReference>
<protein>
    <recommendedName>
        <fullName evidence="1">protein-serine/threonine phosphatase</fullName>
        <ecNumber evidence="1">3.1.3.16</ecNumber>
    </recommendedName>
</protein>
<comment type="caution">
    <text evidence="8">The sequence shown here is derived from an EMBL/GenBank/DDBJ whole genome shotgun (WGS) entry which is preliminary data.</text>
</comment>
<dbReference type="InterPro" id="IPR004274">
    <property type="entry name" value="FCP1_dom"/>
</dbReference>
<reference evidence="8 9" key="1">
    <citation type="journal article" date="2022" name="Nat. Ecol. Evol.">
        <title>A masculinizing supergene underlies an exaggerated male reproductive morph in a spider.</title>
        <authorList>
            <person name="Hendrickx F."/>
            <person name="De Corte Z."/>
            <person name="Sonet G."/>
            <person name="Van Belleghem S.M."/>
            <person name="Kostlbacher S."/>
            <person name="Vangestel C."/>
        </authorList>
    </citation>
    <scope>NUCLEOTIDE SEQUENCE [LARGE SCALE GENOMIC DNA]</scope>
    <source>
        <strain evidence="8">W744_W776</strain>
    </source>
</reference>
<dbReference type="InterPro" id="IPR040078">
    <property type="entry name" value="RNA_Pol_CTD_Phosphatase"/>
</dbReference>
<dbReference type="PROSITE" id="PS50969">
    <property type="entry name" value="FCP1"/>
    <property type="match status" value="1"/>
</dbReference>
<proteinExistence type="predicted"/>
<dbReference type="SFLD" id="SFLDG01124">
    <property type="entry name" value="C0.1:_RNA_Pol_CTD_Phosphatase"/>
    <property type="match status" value="1"/>
</dbReference>
<gene>
    <name evidence="8" type="ORF">JTE90_012699</name>
</gene>
<dbReference type="InterPro" id="IPR011948">
    <property type="entry name" value="Dullard_phosphatase"/>
</dbReference>
<feature type="region of interest" description="Disordered" evidence="6">
    <location>
        <begin position="49"/>
        <end position="68"/>
    </location>
</feature>
<feature type="active site" description="Proton donor" evidence="4">
    <location>
        <position position="94"/>
    </location>
</feature>
<dbReference type="NCBIfam" id="TIGR02251">
    <property type="entry name" value="HIF-SF_euk"/>
    <property type="match status" value="1"/>
</dbReference>
<evidence type="ECO:0000256" key="2">
    <source>
        <dbReference type="ARBA" id="ARBA00022801"/>
    </source>
</evidence>
<evidence type="ECO:0000256" key="6">
    <source>
        <dbReference type="SAM" id="MobiDB-lite"/>
    </source>
</evidence>
<dbReference type="InterPro" id="IPR023214">
    <property type="entry name" value="HAD_sf"/>
</dbReference>
<dbReference type="Pfam" id="PF03031">
    <property type="entry name" value="NIF"/>
    <property type="match status" value="1"/>
</dbReference>
<dbReference type="GO" id="GO:0008420">
    <property type="term" value="F:RNA polymerase II CTD heptapeptide repeat phosphatase activity"/>
    <property type="evidence" value="ECO:0007669"/>
    <property type="project" value="InterPro"/>
</dbReference>
<dbReference type="AlphaFoldDB" id="A0AAV6VY24"/>
<evidence type="ECO:0000259" key="7">
    <source>
        <dbReference type="PROSITE" id="PS50969"/>
    </source>
</evidence>
<feature type="site" description="Transition state stabilizer" evidence="5">
    <location>
        <position position="148"/>
    </location>
</feature>
<feature type="domain" description="FCP1 homology" evidence="7">
    <location>
        <begin position="82"/>
        <end position="240"/>
    </location>
</feature>
<dbReference type="SMART" id="SM00577">
    <property type="entry name" value="CPDc"/>
    <property type="match status" value="1"/>
</dbReference>
<dbReference type="EC" id="3.1.3.16" evidence="1"/>
<keyword evidence="9" id="KW-1185">Reference proteome</keyword>
<evidence type="ECO:0000256" key="3">
    <source>
        <dbReference type="ARBA" id="ARBA00047761"/>
    </source>
</evidence>
<accession>A0AAV6VY24</accession>
<dbReference type="CDD" id="cd07521">
    <property type="entry name" value="HAD_FCP1-like"/>
    <property type="match status" value="1"/>
</dbReference>
<evidence type="ECO:0000313" key="9">
    <source>
        <dbReference type="Proteomes" id="UP000827092"/>
    </source>
</evidence>
<dbReference type="InterPro" id="IPR036412">
    <property type="entry name" value="HAD-like_sf"/>
</dbReference>
<dbReference type="EMBL" id="JAFNEN010000003">
    <property type="protein sequence ID" value="KAG8201629.1"/>
    <property type="molecule type" value="Genomic_DNA"/>
</dbReference>
<dbReference type="PANTHER" id="PTHR12210">
    <property type="entry name" value="DULLARD PROTEIN PHOSPHATASE"/>
    <property type="match status" value="1"/>
</dbReference>
<keyword evidence="2" id="KW-0378">Hydrolase</keyword>
<feature type="site" description="Transition state stabilizer" evidence="5">
    <location>
        <position position="186"/>
    </location>
</feature>